<evidence type="ECO:0000256" key="2">
    <source>
        <dbReference type="SAM" id="Phobius"/>
    </source>
</evidence>
<feature type="region of interest" description="Disordered" evidence="1">
    <location>
        <begin position="160"/>
        <end position="183"/>
    </location>
</feature>
<protein>
    <submittedName>
        <fullName evidence="3">Uncharacterized protein</fullName>
    </submittedName>
</protein>
<dbReference type="Proteomes" id="UP000265566">
    <property type="component" value="Chromosome 6"/>
</dbReference>
<evidence type="ECO:0000256" key="1">
    <source>
        <dbReference type="SAM" id="MobiDB-lite"/>
    </source>
</evidence>
<name>A0A396HBA9_MEDTR</name>
<dbReference type="AlphaFoldDB" id="A0A396HBA9"/>
<comment type="caution">
    <text evidence="3">The sequence shown here is derived from an EMBL/GenBank/DDBJ whole genome shotgun (WGS) entry which is preliminary data.</text>
</comment>
<keyword evidence="2" id="KW-0472">Membrane</keyword>
<dbReference type="PANTHER" id="PTHR34277:SF18">
    <property type="entry name" value="CLAVATA3_ESR (CLE)-RELATED PROTEIN 25"/>
    <property type="match status" value="1"/>
</dbReference>
<reference evidence="4" key="1">
    <citation type="journal article" date="2018" name="Nat. Plants">
        <title>Whole-genome landscape of Medicago truncatula symbiotic genes.</title>
        <authorList>
            <person name="Pecrix Y."/>
            <person name="Staton S.E."/>
            <person name="Sallet E."/>
            <person name="Lelandais-Briere C."/>
            <person name="Moreau S."/>
            <person name="Carrere S."/>
            <person name="Blein T."/>
            <person name="Jardinaud M.F."/>
            <person name="Latrasse D."/>
            <person name="Zouine M."/>
            <person name="Zahm M."/>
            <person name="Kreplak J."/>
            <person name="Mayjonade B."/>
            <person name="Satge C."/>
            <person name="Perez M."/>
            <person name="Cauet S."/>
            <person name="Marande W."/>
            <person name="Chantry-Darmon C."/>
            <person name="Lopez-Roques C."/>
            <person name="Bouchez O."/>
            <person name="Berard A."/>
            <person name="Debelle F."/>
            <person name="Munos S."/>
            <person name="Bendahmane A."/>
            <person name="Berges H."/>
            <person name="Niebel A."/>
            <person name="Buitink J."/>
            <person name="Frugier F."/>
            <person name="Benhamed M."/>
            <person name="Crespi M."/>
            <person name="Gouzy J."/>
            <person name="Gamas P."/>
        </authorList>
    </citation>
    <scope>NUCLEOTIDE SEQUENCE [LARGE SCALE GENOMIC DNA]</scope>
    <source>
        <strain evidence="4">cv. Jemalong A17</strain>
    </source>
</reference>
<dbReference type="Gramene" id="rna34196">
    <property type="protein sequence ID" value="RHN49958.1"/>
    <property type="gene ID" value="gene34196"/>
</dbReference>
<evidence type="ECO:0000313" key="4">
    <source>
        <dbReference type="Proteomes" id="UP000265566"/>
    </source>
</evidence>
<feature type="transmembrane region" description="Helical" evidence="2">
    <location>
        <begin position="96"/>
        <end position="113"/>
    </location>
</feature>
<sequence length="183" mass="21439">MLSSVFTLSHISLFKIFLTHSTSLLCPPIFQSISIFFYLCFSSFHLFVVNQCYNVVETLLYLCLQLQVTSIVWKFIRDIKNMDTSFRFSFSCRRLFFGALLSLGIMWFMFLTISTMNHQTKRTILVPMNVNVLSRQLKLVSMQRHALHSDSRLVIVSKRRVPNGPDPIHNRRARKYRQPPNQA</sequence>
<keyword evidence="2" id="KW-0812">Transmembrane</keyword>
<feature type="transmembrane region" description="Helical" evidence="2">
    <location>
        <begin position="29"/>
        <end position="47"/>
    </location>
</feature>
<organism evidence="3 4">
    <name type="scientific">Medicago truncatula</name>
    <name type="common">Barrel medic</name>
    <name type="synonym">Medicago tribuloides</name>
    <dbReference type="NCBI Taxonomy" id="3880"/>
    <lineage>
        <taxon>Eukaryota</taxon>
        <taxon>Viridiplantae</taxon>
        <taxon>Streptophyta</taxon>
        <taxon>Embryophyta</taxon>
        <taxon>Tracheophyta</taxon>
        <taxon>Spermatophyta</taxon>
        <taxon>Magnoliopsida</taxon>
        <taxon>eudicotyledons</taxon>
        <taxon>Gunneridae</taxon>
        <taxon>Pentapetalae</taxon>
        <taxon>rosids</taxon>
        <taxon>fabids</taxon>
        <taxon>Fabales</taxon>
        <taxon>Fabaceae</taxon>
        <taxon>Papilionoideae</taxon>
        <taxon>50 kb inversion clade</taxon>
        <taxon>NPAAA clade</taxon>
        <taxon>Hologalegina</taxon>
        <taxon>IRL clade</taxon>
        <taxon>Trifolieae</taxon>
        <taxon>Medicago</taxon>
    </lineage>
</organism>
<gene>
    <name evidence="3" type="ORF">MtrunA17_Chr6g0452231</name>
</gene>
<dbReference type="InterPro" id="IPR039316">
    <property type="entry name" value="CLE25/26"/>
</dbReference>
<keyword evidence="2" id="KW-1133">Transmembrane helix</keyword>
<accession>A0A396HBA9</accession>
<evidence type="ECO:0000313" key="3">
    <source>
        <dbReference type="EMBL" id="RHN49958.1"/>
    </source>
</evidence>
<dbReference type="PANTHER" id="PTHR34277">
    <property type="entry name" value="CLAVATA3/ESR (CLE)-RELATED PROTEIN 26"/>
    <property type="match status" value="1"/>
</dbReference>
<dbReference type="OrthoDB" id="1910203at2759"/>
<proteinExistence type="predicted"/>
<dbReference type="EMBL" id="PSQE01000006">
    <property type="protein sequence ID" value="RHN49958.1"/>
    <property type="molecule type" value="Genomic_DNA"/>
</dbReference>